<dbReference type="Proteomes" id="UP000838412">
    <property type="component" value="Chromosome 9"/>
</dbReference>
<dbReference type="Gene3D" id="2.10.70.10">
    <property type="entry name" value="Complement Module, domain 1"/>
    <property type="match status" value="2"/>
</dbReference>
<dbReference type="PANTHER" id="PTHR24020">
    <property type="entry name" value="COLLAGEN ALPHA"/>
    <property type="match status" value="1"/>
</dbReference>
<feature type="domain" description="Sushi" evidence="5">
    <location>
        <begin position="107"/>
        <end position="163"/>
    </location>
</feature>
<keyword evidence="1 4" id="KW-0732">Signal</keyword>
<feature type="domain" description="WSC" evidence="7">
    <location>
        <begin position="922"/>
        <end position="1018"/>
    </location>
</feature>
<feature type="domain" description="Sushi" evidence="5">
    <location>
        <begin position="667"/>
        <end position="726"/>
    </location>
</feature>
<feature type="domain" description="Sushi" evidence="5">
    <location>
        <begin position="420"/>
        <end position="477"/>
    </location>
</feature>
<dbReference type="Gene3D" id="3.40.50.410">
    <property type="entry name" value="von Willebrand factor, type A domain"/>
    <property type="match status" value="1"/>
</dbReference>
<dbReference type="InterPro" id="IPR035976">
    <property type="entry name" value="Sushi/SCR/CCP_sf"/>
</dbReference>
<dbReference type="SUPFAM" id="SSF53300">
    <property type="entry name" value="vWA-like"/>
    <property type="match status" value="1"/>
</dbReference>
<dbReference type="Pfam" id="PF00092">
    <property type="entry name" value="VWA"/>
    <property type="match status" value="1"/>
</dbReference>
<evidence type="ECO:0000256" key="3">
    <source>
        <dbReference type="SAM" id="MobiDB-lite"/>
    </source>
</evidence>
<reference evidence="9" key="1">
    <citation type="submission" date="2022-01" db="EMBL/GenBank/DDBJ databases">
        <authorList>
            <person name="Braso-Vives M."/>
        </authorList>
    </citation>
    <scope>NUCLEOTIDE SEQUENCE</scope>
</reference>
<dbReference type="AlphaFoldDB" id="A0A8K0AE21"/>
<feature type="domain" description="Sushi" evidence="5">
    <location>
        <begin position="170"/>
        <end position="230"/>
    </location>
</feature>
<accession>A0A8K0AE21</accession>
<dbReference type="InterPro" id="IPR002889">
    <property type="entry name" value="WSC_carb-bd"/>
</dbReference>
<feature type="domain" description="Sushi" evidence="5">
    <location>
        <begin position="482"/>
        <end position="538"/>
    </location>
</feature>
<dbReference type="SMART" id="SM00321">
    <property type="entry name" value="WSC"/>
    <property type="match status" value="1"/>
</dbReference>
<dbReference type="SUPFAM" id="SSF56436">
    <property type="entry name" value="C-type lectin-like"/>
    <property type="match status" value="1"/>
</dbReference>
<feature type="chain" id="PRO_5035420137" evidence="4">
    <location>
        <begin position="22"/>
        <end position="1212"/>
    </location>
</feature>
<evidence type="ECO:0000259" key="8">
    <source>
        <dbReference type="SMART" id="SM00327"/>
    </source>
</evidence>
<dbReference type="SMART" id="SM00034">
    <property type="entry name" value="CLECT"/>
    <property type="match status" value="1"/>
</dbReference>
<dbReference type="EMBL" id="OV696694">
    <property type="protein sequence ID" value="CAH1273801.1"/>
    <property type="molecule type" value="Genomic_DNA"/>
</dbReference>
<dbReference type="PRINTS" id="PR00453">
    <property type="entry name" value="VWFADOMAIN"/>
</dbReference>
<dbReference type="SUPFAM" id="SSF57535">
    <property type="entry name" value="Complement control module/SCR domain"/>
    <property type="match status" value="3"/>
</dbReference>
<dbReference type="OrthoDB" id="10064507at2759"/>
<dbReference type="CDD" id="cd01472">
    <property type="entry name" value="vWA_collagen"/>
    <property type="match status" value="1"/>
</dbReference>
<dbReference type="SMART" id="SM00032">
    <property type="entry name" value="CCP"/>
    <property type="match status" value="10"/>
</dbReference>
<evidence type="ECO:0000256" key="2">
    <source>
        <dbReference type="ARBA" id="ARBA00023157"/>
    </source>
</evidence>
<feature type="domain" description="VWFA" evidence="8">
    <location>
        <begin position="737"/>
        <end position="915"/>
    </location>
</feature>
<dbReference type="PANTHER" id="PTHR24020:SF87">
    <property type="entry name" value="COLLAGEN ALPHA-1(VI) CHAIN-LIKE"/>
    <property type="match status" value="1"/>
</dbReference>
<dbReference type="InterPro" id="IPR001304">
    <property type="entry name" value="C-type_lectin-like"/>
</dbReference>
<protein>
    <submittedName>
        <fullName evidence="9">COL12A1 protein</fullName>
    </submittedName>
</protein>
<feature type="domain" description="Sushi" evidence="5">
    <location>
        <begin position="361"/>
        <end position="417"/>
    </location>
</feature>
<evidence type="ECO:0000259" key="6">
    <source>
        <dbReference type="SMART" id="SM00034"/>
    </source>
</evidence>
<feature type="domain" description="Sushi" evidence="5">
    <location>
        <begin position="301"/>
        <end position="357"/>
    </location>
</feature>
<evidence type="ECO:0000313" key="9">
    <source>
        <dbReference type="EMBL" id="CAH1273801.1"/>
    </source>
</evidence>
<dbReference type="InterPro" id="IPR050525">
    <property type="entry name" value="ECM_Assembly_Org"/>
</dbReference>
<feature type="region of interest" description="Disordered" evidence="3">
    <location>
        <begin position="1169"/>
        <end position="1212"/>
    </location>
</feature>
<feature type="domain" description="Sushi" evidence="5">
    <location>
        <begin position="605"/>
        <end position="663"/>
    </location>
</feature>
<dbReference type="CDD" id="cd00033">
    <property type="entry name" value="CCP"/>
    <property type="match status" value="2"/>
</dbReference>
<dbReference type="InterPro" id="IPR016187">
    <property type="entry name" value="CTDL_fold"/>
</dbReference>
<sequence length="1212" mass="131503">MGVRICLSLTVIVNVIIGVEPLIPPPPPPPPPPPTGCSTGPPGYLCITTTCRSEGPPYNNGDTCSYTCAPGCTGPISTIVTCNNGIWDGQVPLCERQVFETPPPPVCFAPTNLPCIDVTCNPTTPPYDDGDTCRLVCARGCTGPIGTTWTCTEGGWTGISPHCERVDSQCPLPPTFDCATISGCSAPYFSGDTCTYNCTPPCTGSPNTMTRTCRELEGSYVWDGPGWEGCFRRLHLGCDGLPPTFPCASGTCTGTDHGDVCTYVCDRGCIGSPSTVSWTCTDGAWVGPDWRGCQPIVIQLCPDPPTFDCTTMSGCSAPYTDLETCTYRCNQTCVGSPSTMTRTCRGGQWYGEEWRGCSETCPDPPTFDCTTMSGCSAPYTDLETCTYRCNQTCVGSPSTMTRTCRGGQWYGEEWRGCGGCETAPPDYPPCIEVICSSPPPYNYGDTCGYRCARNCTGPISTFVTCKNGFWDGRVPRCEPSFCRSPPTFHCTTRSGCSAPYTNGETCTYRCNQTCTGSPSIMTRTCTDGEWEGTPWGGCHENCGNPPTFGCTIRTGCSFPYTNGETCTWNCIERYGCTASPPSTTWTCLAGTWVGPRWRGCQRRICRSPPTRYCATYACNPPAAPFYNGATCTYKCRPNCAAIPATTTATCVNGRWRGNGRWRCRGVCGEPPDLPCTEREGCAPWYWNGESCSYRCHNEGGYAMEVSGDRIKTCQADGTWSGTDLVCDCKDPEDFCCSADIIFVLDYSGSMFGDIPPVIDFVKELVDRFVIGDTVARVGILRYSSSPMLEFHLNEYDNKAVLLAAIDPLSTIAPGGGTATGAALTYVANTMLLPMNGNRADAPDVVIVLTDGYSADVSGPASVLHGMGVQTFAIGVGSCVNNAQLHDIANCPDHVYTLPDVDRLDGITGSIHKQICCDKPRGIRRYHGCFEDYPARKFPNAAIYNHPAMTGAFCWNHCNNQGFPFAAATQYSNECFCGTEVNFNNLGPQLPDSECDRPCTGDPNEMCGGTWRMSVYSSSDACPANYERLVVNGPCLRFSEDRKSYKKAKQTCEEEGARLVVIKSAAFDAFIDNRIQTTYNDNTWIGLDDLTSVGNHFWIWSDGSVLAAGDYEDWHTPIQPDLPGLEECVEIRPGPAFGFNYDWNNHWCWLRKNYICEKVAVPPCCPRPKSDPGGTIGDAPSDLATSRQSPPVQCVPLAEEEYEPAAEQEEIDT</sequence>
<dbReference type="InterPro" id="IPR002035">
    <property type="entry name" value="VWF_A"/>
</dbReference>
<evidence type="ECO:0000259" key="7">
    <source>
        <dbReference type="SMART" id="SM00321"/>
    </source>
</evidence>
<dbReference type="Pfam" id="PF00059">
    <property type="entry name" value="Lectin_C"/>
    <property type="match status" value="1"/>
</dbReference>
<dbReference type="Pfam" id="PF01822">
    <property type="entry name" value="WSC"/>
    <property type="match status" value="1"/>
</dbReference>
<keyword evidence="2" id="KW-1015">Disulfide bond</keyword>
<dbReference type="SMART" id="SM00327">
    <property type="entry name" value="VWA"/>
    <property type="match status" value="1"/>
</dbReference>
<feature type="domain" description="C-type lectin" evidence="6">
    <location>
        <begin position="1021"/>
        <end position="1156"/>
    </location>
</feature>
<proteinExistence type="predicted"/>
<feature type="compositionally biased region" description="Acidic residues" evidence="3">
    <location>
        <begin position="1197"/>
        <end position="1212"/>
    </location>
</feature>
<dbReference type="InterPro" id="IPR016186">
    <property type="entry name" value="C-type_lectin-like/link_sf"/>
</dbReference>
<feature type="domain" description="Sushi" evidence="5">
    <location>
        <begin position="37"/>
        <end position="94"/>
    </location>
</feature>
<keyword evidence="10" id="KW-1185">Reference proteome</keyword>
<feature type="signal peptide" evidence="4">
    <location>
        <begin position="1"/>
        <end position="21"/>
    </location>
</feature>
<evidence type="ECO:0000256" key="4">
    <source>
        <dbReference type="SAM" id="SignalP"/>
    </source>
</evidence>
<dbReference type="InterPro" id="IPR000436">
    <property type="entry name" value="Sushi_SCR_CCP_dom"/>
</dbReference>
<evidence type="ECO:0000259" key="5">
    <source>
        <dbReference type="SMART" id="SM00032"/>
    </source>
</evidence>
<organism evidence="9 10">
    <name type="scientific">Branchiostoma lanceolatum</name>
    <name type="common">Common lancelet</name>
    <name type="synonym">Amphioxus lanceolatum</name>
    <dbReference type="NCBI Taxonomy" id="7740"/>
    <lineage>
        <taxon>Eukaryota</taxon>
        <taxon>Metazoa</taxon>
        <taxon>Chordata</taxon>
        <taxon>Cephalochordata</taxon>
        <taxon>Leptocardii</taxon>
        <taxon>Amphioxiformes</taxon>
        <taxon>Branchiostomatidae</taxon>
        <taxon>Branchiostoma</taxon>
    </lineage>
</organism>
<evidence type="ECO:0000256" key="1">
    <source>
        <dbReference type="ARBA" id="ARBA00022729"/>
    </source>
</evidence>
<evidence type="ECO:0000313" key="10">
    <source>
        <dbReference type="Proteomes" id="UP000838412"/>
    </source>
</evidence>
<dbReference type="InterPro" id="IPR036465">
    <property type="entry name" value="vWFA_dom_sf"/>
</dbReference>
<name>A0A8K0AE21_BRALA</name>
<dbReference type="CDD" id="cd00037">
    <property type="entry name" value="CLECT"/>
    <property type="match status" value="1"/>
</dbReference>
<gene>
    <name evidence="9" type="primary">COL12A1</name>
    <name evidence="9" type="ORF">BLAG_LOCUS25026</name>
</gene>
<feature type="domain" description="Sushi" evidence="5">
    <location>
        <begin position="238"/>
        <end position="293"/>
    </location>
</feature>
<dbReference type="Gene3D" id="3.10.100.10">
    <property type="entry name" value="Mannose-Binding Protein A, subunit A"/>
    <property type="match status" value="1"/>
</dbReference>